<keyword evidence="2" id="KW-0676">Redox-active center</keyword>
<keyword evidence="3" id="KW-0472">Membrane</keyword>
<gene>
    <name evidence="5" type="ORF">BN9_043750</name>
</gene>
<sequence>MGLRFILGALLCNVICHLANTLTMAHADSHSKPLQNDFLQILYCTSCGFAQNFMEVKKHLVHRYPQLQDRIYGENYAVHPILQLFAQFLGYAQFILMILIIFGDKIFRQFGWDETHIKKAMDNRIACFTVLILLGTISQKLVSSGAFEIYLNDDLIFSKIQSGRWPTIEELSTILDAQFVS</sequence>
<protein>
    <recommendedName>
        <fullName evidence="7">Selenoprotein T</fullName>
    </recommendedName>
</protein>
<evidence type="ECO:0000256" key="4">
    <source>
        <dbReference type="SAM" id="SignalP"/>
    </source>
</evidence>
<dbReference type="InterPro" id="IPR036249">
    <property type="entry name" value="Thioredoxin-like_sf"/>
</dbReference>
<keyword evidence="3" id="KW-0812">Transmembrane</keyword>
<dbReference type="PANTHER" id="PTHR13544">
    <property type="entry name" value="SELENOPROTEIN T"/>
    <property type="match status" value="1"/>
</dbReference>
<keyword evidence="1 4" id="KW-0732">Signal</keyword>
<evidence type="ECO:0000256" key="2">
    <source>
        <dbReference type="ARBA" id="ARBA00023284"/>
    </source>
</evidence>
<feature type="transmembrane region" description="Helical" evidence="3">
    <location>
        <begin position="123"/>
        <end position="142"/>
    </location>
</feature>
<comment type="caution">
    <text evidence="5">The sequence shown here is derived from an EMBL/GenBank/DDBJ whole genome shotgun (WGS) entry which is preliminary data.</text>
</comment>
<evidence type="ECO:0000313" key="6">
    <source>
        <dbReference type="Proteomes" id="UP000053237"/>
    </source>
</evidence>
<evidence type="ECO:0000256" key="3">
    <source>
        <dbReference type="SAM" id="Phobius"/>
    </source>
</evidence>
<dbReference type="Pfam" id="PF10262">
    <property type="entry name" value="Rdx"/>
    <property type="match status" value="1"/>
</dbReference>
<name>A0A024G9N4_9STRA</name>
<dbReference type="InterPro" id="IPR019389">
    <property type="entry name" value="Selenoprotein_T"/>
</dbReference>
<dbReference type="EMBL" id="CAIX01000051">
    <property type="protein sequence ID" value="CCI43591.1"/>
    <property type="molecule type" value="Genomic_DNA"/>
</dbReference>
<proteinExistence type="predicted"/>
<reference evidence="5 6" key="1">
    <citation type="submission" date="2012-05" db="EMBL/GenBank/DDBJ databases">
        <title>Recombination and specialization in a pathogen metapopulation.</title>
        <authorList>
            <person name="Gardiner A."/>
            <person name="Kemen E."/>
            <person name="Schultz-Larsen T."/>
            <person name="MacLean D."/>
            <person name="Van Oosterhout C."/>
            <person name="Jones J.D.G."/>
        </authorList>
    </citation>
    <scope>NUCLEOTIDE SEQUENCE [LARGE SCALE GENOMIC DNA]</scope>
    <source>
        <strain evidence="5 6">Ac Nc2</strain>
    </source>
</reference>
<dbReference type="AlphaFoldDB" id="A0A024G9N4"/>
<dbReference type="GO" id="GO:0004791">
    <property type="term" value="F:thioredoxin-disulfide reductase (NADPH) activity"/>
    <property type="evidence" value="ECO:0007669"/>
    <property type="project" value="TreeGrafter"/>
</dbReference>
<dbReference type="GO" id="GO:0005789">
    <property type="term" value="C:endoplasmic reticulum membrane"/>
    <property type="evidence" value="ECO:0007669"/>
    <property type="project" value="TreeGrafter"/>
</dbReference>
<evidence type="ECO:0000313" key="5">
    <source>
        <dbReference type="EMBL" id="CCI43591.1"/>
    </source>
</evidence>
<dbReference type="Gene3D" id="3.40.30.10">
    <property type="entry name" value="Glutaredoxin"/>
    <property type="match status" value="1"/>
</dbReference>
<evidence type="ECO:0008006" key="7">
    <source>
        <dbReference type="Google" id="ProtNLM"/>
    </source>
</evidence>
<dbReference type="Proteomes" id="UP000053237">
    <property type="component" value="Unassembled WGS sequence"/>
</dbReference>
<dbReference type="PANTHER" id="PTHR13544:SF0">
    <property type="entry name" value="THIOREDOXIN REDUCTASE-LIKE SELENOPROTEIN T"/>
    <property type="match status" value="1"/>
</dbReference>
<dbReference type="InterPro" id="IPR011893">
    <property type="entry name" value="Selenoprotein_Rdx-typ"/>
</dbReference>
<dbReference type="GO" id="GO:0045454">
    <property type="term" value="P:cell redox homeostasis"/>
    <property type="evidence" value="ECO:0007669"/>
    <property type="project" value="TreeGrafter"/>
</dbReference>
<evidence type="ECO:0000256" key="1">
    <source>
        <dbReference type="ARBA" id="ARBA00022729"/>
    </source>
</evidence>
<feature type="transmembrane region" description="Helical" evidence="3">
    <location>
        <begin position="81"/>
        <end position="102"/>
    </location>
</feature>
<feature type="signal peptide" evidence="4">
    <location>
        <begin position="1"/>
        <end position="21"/>
    </location>
</feature>
<feature type="chain" id="PRO_5001529537" description="Selenoprotein T" evidence="4">
    <location>
        <begin position="22"/>
        <end position="181"/>
    </location>
</feature>
<keyword evidence="3" id="KW-1133">Transmembrane helix</keyword>
<dbReference type="SUPFAM" id="SSF52833">
    <property type="entry name" value="Thioredoxin-like"/>
    <property type="match status" value="1"/>
</dbReference>
<dbReference type="NCBIfam" id="TIGR02174">
    <property type="entry name" value="CXXU_selWTH"/>
    <property type="match status" value="1"/>
</dbReference>
<dbReference type="InParanoid" id="A0A024G9N4"/>
<accession>A0A024G9N4</accession>
<dbReference type="OrthoDB" id="60822at2759"/>
<keyword evidence="6" id="KW-1185">Reference proteome</keyword>
<organism evidence="5 6">
    <name type="scientific">Albugo candida</name>
    <dbReference type="NCBI Taxonomy" id="65357"/>
    <lineage>
        <taxon>Eukaryota</taxon>
        <taxon>Sar</taxon>
        <taxon>Stramenopiles</taxon>
        <taxon>Oomycota</taxon>
        <taxon>Peronosporomycetes</taxon>
        <taxon>Albuginales</taxon>
        <taxon>Albuginaceae</taxon>
        <taxon>Albugo</taxon>
    </lineage>
</organism>